<reference evidence="1 2" key="1">
    <citation type="submission" date="2013-01" db="EMBL/GenBank/DDBJ databases">
        <authorList>
            <person name="Harkins D.M."/>
            <person name="Durkin A.S."/>
            <person name="Brinkac L.M."/>
            <person name="Haft D.H."/>
            <person name="Selengut J.D."/>
            <person name="Sanka R."/>
            <person name="DePew J."/>
            <person name="Purushe J."/>
            <person name="Chanthongthip A."/>
            <person name="Lattana O."/>
            <person name="Phetsouvanh R."/>
            <person name="Newton P.N."/>
            <person name="Vinetz J.M."/>
            <person name="Sutton G.G."/>
            <person name="Nierman W.C."/>
            <person name="Fouts D.E."/>
        </authorList>
    </citation>
    <scope>NUCLEOTIDE SEQUENCE [LARGE SCALE GENOMIC DNA]</scope>
    <source>
        <strain evidence="1 2">UI 13098</strain>
    </source>
</reference>
<evidence type="ECO:0000313" key="2">
    <source>
        <dbReference type="Proteomes" id="UP000012118"/>
    </source>
</evidence>
<organism evidence="1 2">
    <name type="scientific">Leptospira weilii str. UI 13098</name>
    <dbReference type="NCBI Taxonomy" id="1088542"/>
    <lineage>
        <taxon>Bacteria</taxon>
        <taxon>Pseudomonadati</taxon>
        <taxon>Spirochaetota</taxon>
        <taxon>Spirochaetia</taxon>
        <taxon>Leptospirales</taxon>
        <taxon>Leptospiraceae</taxon>
        <taxon>Leptospira</taxon>
    </lineage>
</organism>
<comment type="caution">
    <text evidence="1">The sequence shown here is derived from an EMBL/GenBank/DDBJ whole genome shotgun (WGS) entry which is preliminary data.</text>
</comment>
<protein>
    <submittedName>
        <fullName evidence="1">Uncharacterized protein</fullName>
    </submittedName>
</protein>
<dbReference type="Proteomes" id="UP000012118">
    <property type="component" value="Unassembled WGS sequence"/>
</dbReference>
<sequence>MQYVVSDEFTYKYLHKSNIYGDGNACDKILDYLEKVDFSKLLLKKTIF</sequence>
<dbReference type="EMBL" id="AHNU02000039">
    <property type="protein sequence ID" value="EMN90747.1"/>
    <property type="molecule type" value="Genomic_DNA"/>
</dbReference>
<gene>
    <name evidence="1" type="ORF">LEP1GSC108_2427</name>
</gene>
<dbReference type="AlphaFoldDB" id="M6QPE8"/>
<accession>M6QPE8</accession>
<evidence type="ECO:0000313" key="1">
    <source>
        <dbReference type="EMBL" id="EMN90747.1"/>
    </source>
</evidence>
<proteinExistence type="predicted"/>
<name>M6QPE8_9LEPT</name>
<keyword evidence="2" id="KW-1185">Reference proteome</keyword>